<dbReference type="InterPro" id="IPR011990">
    <property type="entry name" value="TPR-like_helical_dom_sf"/>
</dbReference>
<gene>
    <name evidence="9" type="ORF">AAEO57_09080</name>
</gene>
<protein>
    <submittedName>
        <fullName evidence="9">RagB/SusD family nutrient uptake outer membrane protein</fullName>
    </submittedName>
</protein>
<evidence type="ECO:0000313" key="9">
    <source>
        <dbReference type="EMBL" id="MEL1253928.1"/>
    </source>
</evidence>
<evidence type="ECO:0000313" key="10">
    <source>
        <dbReference type="Proteomes" id="UP001485226"/>
    </source>
</evidence>
<dbReference type="SUPFAM" id="SSF48452">
    <property type="entry name" value="TPR-like"/>
    <property type="match status" value="1"/>
</dbReference>
<evidence type="ECO:0000256" key="4">
    <source>
        <dbReference type="ARBA" id="ARBA00023136"/>
    </source>
</evidence>
<comment type="caution">
    <text evidence="9">The sequence shown here is derived from an EMBL/GenBank/DDBJ whole genome shotgun (WGS) entry which is preliminary data.</text>
</comment>
<dbReference type="Pfam" id="PF07980">
    <property type="entry name" value="SusD_RagB"/>
    <property type="match status" value="1"/>
</dbReference>
<evidence type="ECO:0000256" key="1">
    <source>
        <dbReference type="ARBA" id="ARBA00004442"/>
    </source>
</evidence>
<keyword evidence="3 6" id="KW-0732">Signal</keyword>
<evidence type="ECO:0000256" key="6">
    <source>
        <dbReference type="SAM" id="SignalP"/>
    </source>
</evidence>
<name>A0ABU9IPT3_9FLAO</name>
<keyword evidence="10" id="KW-1185">Reference proteome</keyword>
<dbReference type="EMBL" id="JBBYHS010000008">
    <property type="protein sequence ID" value="MEL1253928.1"/>
    <property type="molecule type" value="Genomic_DNA"/>
</dbReference>
<dbReference type="PROSITE" id="PS51257">
    <property type="entry name" value="PROKAR_LIPOPROTEIN"/>
    <property type="match status" value="1"/>
</dbReference>
<feature type="domain" description="SusD-like N-terminal" evidence="8">
    <location>
        <begin position="62"/>
        <end position="232"/>
    </location>
</feature>
<feature type="chain" id="PRO_5045491971" evidence="6">
    <location>
        <begin position="24"/>
        <end position="527"/>
    </location>
</feature>
<reference evidence="9 10" key="1">
    <citation type="submission" date="2024-04" db="EMBL/GenBank/DDBJ databases">
        <title>Flavobacterium sp. DGU38 16S ribosomal RNA gene Genome sequencing and assembly.</title>
        <authorList>
            <person name="Park S."/>
        </authorList>
    </citation>
    <scope>NUCLEOTIDE SEQUENCE [LARGE SCALE GENOMIC DNA]</scope>
    <source>
        <strain evidence="9 10">DGU38</strain>
    </source>
</reference>
<accession>A0ABU9IPT3</accession>
<evidence type="ECO:0000256" key="5">
    <source>
        <dbReference type="ARBA" id="ARBA00023237"/>
    </source>
</evidence>
<keyword evidence="4" id="KW-0472">Membrane</keyword>
<proteinExistence type="inferred from homology"/>
<evidence type="ECO:0000256" key="2">
    <source>
        <dbReference type="ARBA" id="ARBA00006275"/>
    </source>
</evidence>
<dbReference type="Proteomes" id="UP001485226">
    <property type="component" value="Unassembled WGS sequence"/>
</dbReference>
<sequence length="527" mass="59131">MKNKNIKYLVLFLSVVFTTVSCVTDEDLEQVNPNEASSESFWKTDSDALKGLNAAYSSLLNEGTYMRSSPLLLDLKGDDTRSNSPWGSMKNVGYFNSNVSDPAIYGWAFREYYQGVNRANQVLINVPNINFTDAALKNRILGQAYFLRGLYLFHLVNMFKNVPIPLDLSVYHPQKTQAEGWAQVIADFKQAAELLPPSYSGISGIDTTVEAGKGLGRATKGAALGYLGKAYLFTKDFPNARDTFKKVIDLGVYSLVANYADNFTDTNENNSESLFEVQFSRAVGGVGLSWGGIPVADWGKTSARAITYGAAAFGFKDVQPTFTLLNEFQEEKTKTGGVDPRLDATIFYLKPGGATPIYQTTFEVQYASSPADLNDIYCKKYENGGGAFANEYDWRSGINERLLRYADILLMYAECLNETGDTSGAYTYIQIVRDRVNLPNLATTKPNMSQTQMREQIGHERFLEFALEGHRFDDIRRWGWLEDEAKLAWLKSRDTEFNSYAKGREYFPIPQLEIDTNEFPITQNDSY</sequence>
<comment type="subcellular location">
    <subcellularLocation>
        <location evidence="1">Cell outer membrane</location>
    </subcellularLocation>
</comment>
<evidence type="ECO:0000259" key="8">
    <source>
        <dbReference type="Pfam" id="PF14322"/>
    </source>
</evidence>
<comment type="similarity">
    <text evidence="2">Belongs to the SusD family.</text>
</comment>
<dbReference type="InterPro" id="IPR033985">
    <property type="entry name" value="SusD-like_N"/>
</dbReference>
<dbReference type="InterPro" id="IPR012944">
    <property type="entry name" value="SusD_RagB_dom"/>
</dbReference>
<dbReference type="CDD" id="cd08977">
    <property type="entry name" value="SusD"/>
    <property type="match status" value="1"/>
</dbReference>
<keyword evidence="5" id="KW-0998">Cell outer membrane</keyword>
<dbReference type="RefSeq" id="WP_341691805.1">
    <property type="nucleotide sequence ID" value="NZ_JBBYHS010000008.1"/>
</dbReference>
<organism evidence="9 10">
    <name type="scientific">Flavobacterium calami</name>
    <dbReference type="NCBI Taxonomy" id="3139144"/>
    <lineage>
        <taxon>Bacteria</taxon>
        <taxon>Pseudomonadati</taxon>
        <taxon>Bacteroidota</taxon>
        <taxon>Flavobacteriia</taxon>
        <taxon>Flavobacteriales</taxon>
        <taxon>Flavobacteriaceae</taxon>
        <taxon>Flavobacterium</taxon>
    </lineage>
</organism>
<dbReference type="Pfam" id="PF14322">
    <property type="entry name" value="SusD-like_3"/>
    <property type="match status" value="1"/>
</dbReference>
<feature type="signal peptide" evidence="6">
    <location>
        <begin position="1"/>
        <end position="23"/>
    </location>
</feature>
<dbReference type="Gene3D" id="1.25.40.390">
    <property type="match status" value="1"/>
</dbReference>
<feature type="domain" description="RagB/SusD" evidence="7">
    <location>
        <begin position="315"/>
        <end position="527"/>
    </location>
</feature>
<evidence type="ECO:0000259" key="7">
    <source>
        <dbReference type="Pfam" id="PF07980"/>
    </source>
</evidence>
<evidence type="ECO:0000256" key="3">
    <source>
        <dbReference type="ARBA" id="ARBA00022729"/>
    </source>
</evidence>